<dbReference type="GO" id="GO:0022857">
    <property type="term" value="F:transmembrane transporter activity"/>
    <property type="evidence" value="ECO:0007669"/>
    <property type="project" value="InterPro"/>
</dbReference>
<comment type="caution">
    <text evidence="3">The sequence shown here is derived from an EMBL/GenBank/DDBJ whole genome shotgun (WGS) entry which is preliminary data.</text>
</comment>
<dbReference type="Proteomes" id="UP000816034">
    <property type="component" value="Unassembled WGS sequence"/>
</dbReference>
<dbReference type="GO" id="GO:0043190">
    <property type="term" value="C:ATP-binding cassette (ABC) transporter complex"/>
    <property type="evidence" value="ECO:0007669"/>
    <property type="project" value="InterPro"/>
</dbReference>
<dbReference type="SUPFAM" id="SSF53850">
    <property type="entry name" value="Periplasmic binding protein-like II"/>
    <property type="match status" value="1"/>
</dbReference>
<dbReference type="PANTHER" id="PTHR43081:SF1">
    <property type="entry name" value="ADENYLATE CYCLASE, TERMINAL-DIFFERENTIATION SPECIFIC"/>
    <property type="match status" value="1"/>
</dbReference>
<evidence type="ECO:0000313" key="3">
    <source>
        <dbReference type="EMBL" id="KAG2393560.1"/>
    </source>
</evidence>
<keyword evidence="1" id="KW-1133">Transmembrane helix</keyword>
<evidence type="ECO:0000256" key="1">
    <source>
        <dbReference type="SAM" id="Phobius"/>
    </source>
</evidence>
<sequence length="689" mass="80000">MSPILAEDLKKRNRQKSLELKEGISQGQSGCLVANIKCNSPKKVYLIHHDWLGTHVNVYVAKILLEEKMGYCVEIVDLPVNKGLEEMAKRGDKEAYAILEYWSLSRKYQYIQYVQNDKTIVDAGNLGVYGKQGWFILSFMTDQYPGIDVYREYRTDTAAKYLAVNSSSTLGRLIGPSRTWISFDQQIINNLKLKLYVEYTPSIDPEASIVNKIREANNKKKPALFYFWYPHYLFALIGIKDVYLPGYSDTCWTTYNQQNGLIDCDYPTEILKKLISPIAAQDDRLLYFFNRFAYDTKDQIEIMGDIVKKNMSVWDASCKWIKNNTNIVKYWIPMFEPQQNAIIIGLIVSSVTALLVIICFLFLIVMVSVLMHRKKVRQQLLRYAPKTLPITVVFTDIQNSTLLWNIFPDKMKTALEIHNLIIRVNIAKYKGYECKTQGDSFMIAFDNPAMALGFCLNVQKDLLLANWPLEMLNHSDTMEVKCEEQLIHRGPRVRMGIHTGSDCEIHLDKTTQRMDYIGNTVNKASKIESIAEGGRIYCSEEFVEAINHQVAHQLITMEKEADLMLENIVNKNIQFQPLGLEELSGLEGLHSIYWVMDMKSRRYIYLQQLELSTIHINTDFRYIDELKHYLYDPTSLDDKIKSNLMFEIFTIINNGYFDIPSSTTEFEGFLFSIVFHYVFERLKEENEYY</sequence>
<dbReference type="RefSeq" id="XP_044555454.1">
    <property type="nucleotide sequence ID" value="XM_044697024.1"/>
</dbReference>
<gene>
    <name evidence="3" type="ORF">C9374_007091</name>
</gene>
<dbReference type="SMART" id="SM00044">
    <property type="entry name" value="CYCc"/>
    <property type="match status" value="1"/>
</dbReference>
<dbReference type="Gene3D" id="3.40.190.10">
    <property type="entry name" value="Periplasmic binding protein-like II"/>
    <property type="match status" value="1"/>
</dbReference>
<dbReference type="PROSITE" id="PS50125">
    <property type="entry name" value="GUANYLATE_CYCLASE_2"/>
    <property type="match status" value="1"/>
</dbReference>
<dbReference type="Pfam" id="PF00211">
    <property type="entry name" value="Guanylate_cyc"/>
    <property type="match status" value="1"/>
</dbReference>
<dbReference type="PANTHER" id="PTHR43081">
    <property type="entry name" value="ADENYLATE CYCLASE, TERMINAL-DIFFERENTIATION SPECIFIC-RELATED"/>
    <property type="match status" value="1"/>
</dbReference>
<keyword evidence="1" id="KW-0472">Membrane</keyword>
<feature type="domain" description="Guanylate cyclase" evidence="2">
    <location>
        <begin position="391"/>
        <end position="528"/>
    </location>
</feature>
<keyword evidence="1" id="KW-0812">Transmembrane</keyword>
<proteinExistence type="predicted"/>
<dbReference type="GO" id="GO:0035556">
    <property type="term" value="P:intracellular signal transduction"/>
    <property type="evidence" value="ECO:0007669"/>
    <property type="project" value="InterPro"/>
</dbReference>
<accession>A0AA88GZ22</accession>
<name>A0AA88GZ22_NAELO</name>
<dbReference type="InterPro" id="IPR001054">
    <property type="entry name" value="A/G_cyclase"/>
</dbReference>
<dbReference type="CDD" id="cd07302">
    <property type="entry name" value="CHD"/>
    <property type="match status" value="1"/>
</dbReference>
<dbReference type="GeneID" id="68099545"/>
<evidence type="ECO:0000259" key="2">
    <source>
        <dbReference type="PROSITE" id="PS50125"/>
    </source>
</evidence>
<dbReference type="InterPro" id="IPR007210">
    <property type="entry name" value="ABC_Gly_betaine_transp_sub-bd"/>
</dbReference>
<feature type="transmembrane region" description="Helical" evidence="1">
    <location>
        <begin position="342"/>
        <end position="370"/>
    </location>
</feature>
<organism evidence="3 4">
    <name type="scientific">Naegleria lovaniensis</name>
    <name type="common">Amoeba</name>
    <dbReference type="NCBI Taxonomy" id="51637"/>
    <lineage>
        <taxon>Eukaryota</taxon>
        <taxon>Discoba</taxon>
        <taxon>Heterolobosea</taxon>
        <taxon>Tetramitia</taxon>
        <taxon>Eutetramitia</taxon>
        <taxon>Vahlkampfiidae</taxon>
        <taxon>Naegleria</taxon>
    </lineage>
</organism>
<evidence type="ECO:0000313" key="4">
    <source>
        <dbReference type="Proteomes" id="UP000816034"/>
    </source>
</evidence>
<dbReference type="Gene3D" id="3.40.190.100">
    <property type="entry name" value="Glycine betaine-binding periplasmic protein, domain 2"/>
    <property type="match status" value="1"/>
</dbReference>
<reference evidence="3 4" key="1">
    <citation type="journal article" date="2018" name="BMC Genomics">
        <title>The genome of Naegleria lovaniensis, the basis for a comparative approach to unravel pathogenicity factors of the human pathogenic amoeba N. fowleri.</title>
        <authorList>
            <person name="Liechti N."/>
            <person name="Schurch N."/>
            <person name="Bruggmann R."/>
            <person name="Wittwer M."/>
        </authorList>
    </citation>
    <scope>NUCLEOTIDE SEQUENCE [LARGE SCALE GENOMIC DNA]</scope>
    <source>
        <strain evidence="3 4">ATCC 30569</strain>
    </source>
</reference>
<dbReference type="InterPro" id="IPR050697">
    <property type="entry name" value="Adenylyl/Guanylyl_Cyclase_3/4"/>
</dbReference>
<dbReference type="AlphaFoldDB" id="A0AA88GZ22"/>
<dbReference type="Pfam" id="PF04069">
    <property type="entry name" value="OpuAC"/>
    <property type="match status" value="1"/>
</dbReference>
<protein>
    <recommendedName>
        <fullName evidence="2">Guanylate cyclase domain-containing protein</fullName>
    </recommendedName>
</protein>
<dbReference type="GO" id="GO:0009190">
    <property type="term" value="P:cyclic nucleotide biosynthetic process"/>
    <property type="evidence" value="ECO:0007669"/>
    <property type="project" value="InterPro"/>
</dbReference>
<dbReference type="Gene3D" id="3.30.70.1230">
    <property type="entry name" value="Nucleotide cyclase"/>
    <property type="match status" value="1"/>
</dbReference>
<dbReference type="SUPFAM" id="SSF55073">
    <property type="entry name" value="Nucleotide cyclase"/>
    <property type="match status" value="1"/>
</dbReference>
<dbReference type="EMBL" id="PYSW02000002">
    <property type="protein sequence ID" value="KAG2393560.1"/>
    <property type="molecule type" value="Genomic_DNA"/>
</dbReference>
<dbReference type="InterPro" id="IPR029787">
    <property type="entry name" value="Nucleotide_cyclase"/>
</dbReference>
<keyword evidence="4" id="KW-1185">Reference proteome</keyword>